<proteinExistence type="predicted"/>
<evidence type="ECO:0000313" key="2">
    <source>
        <dbReference type="EMBL" id="CAK9069590.1"/>
    </source>
</evidence>
<feature type="transmembrane region" description="Helical" evidence="1">
    <location>
        <begin position="30"/>
        <end position="48"/>
    </location>
</feature>
<dbReference type="Proteomes" id="UP001642464">
    <property type="component" value="Unassembled WGS sequence"/>
</dbReference>
<organism evidence="2 3">
    <name type="scientific">Durusdinium trenchii</name>
    <dbReference type="NCBI Taxonomy" id="1381693"/>
    <lineage>
        <taxon>Eukaryota</taxon>
        <taxon>Sar</taxon>
        <taxon>Alveolata</taxon>
        <taxon>Dinophyceae</taxon>
        <taxon>Suessiales</taxon>
        <taxon>Symbiodiniaceae</taxon>
        <taxon>Durusdinium</taxon>
    </lineage>
</organism>
<evidence type="ECO:0000313" key="3">
    <source>
        <dbReference type="Proteomes" id="UP001642464"/>
    </source>
</evidence>
<protein>
    <submittedName>
        <fullName evidence="2">Uncharacterized protein</fullName>
    </submittedName>
</protein>
<keyword evidence="1" id="KW-0472">Membrane</keyword>
<reference evidence="2 3" key="1">
    <citation type="submission" date="2024-02" db="EMBL/GenBank/DDBJ databases">
        <authorList>
            <person name="Chen Y."/>
            <person name="Shah S."/>
            <person name="Dougan E. K."/>
            <person name="Thang M."/>
            <person name="Chan C."/>
        </authorList>
    </citation>
    <scope>NUCLEOTIDE SEQUENCE [LARGE SCALE GENOMIC DNA]</scope>
</reference>
<comment type="caution">
    <text evidence="2">The sequence shown here is derived from an EMBL/GenBank/DDBJ whole genome shotgun (WGS) entry which is preliminary data.</text>
</comment>
<accession>A0ABP0P4F8</accession>
<sequence>MAQPQAFSTAQDEPMQAPLVAAPRARCGRVPALIASLVVAAAVVVVGVEEKT</sequence>
<gene>
    <name evidence="2" type="ORF">SCF082_LOCUS34809</name>
</gene>
<keyword evidence="3" id="KW-1185">Reference proteome</keyword>
<keyword evidence="1" id="KW-0812">Transmembrane</keyword>
<evidence type="ECO:0000256" key="1">
    <source>
        <dbReference type="SAM" id="Phobius"/>
    </source>
</evidence>
<dbReference type="EMBL" id="CAXAMM010032335">
    <property type="protein sequence ID" value="CAK9069590.1"/>
    <property type="molecule type" value="Genomic_DNA"/>
</dbReference>
<name>A0ABP0P4F8_9DINO</name>
<keyword evidence="1" id="KW-1133">Transmembrane helix</keyword>